<organism evidence="2">
    <name type="scientific">Spongospora subterranea</name>
    <dbReference type="NCBI Taxonomy" id="70186"/>
    <lineage>
        <taxon>Eukaryota</taxon>
        <taxon>Sar</taxon>
        <taxon>Rhizaria</taxon>
        <taxon>Endomyxa</taxon>
        <taxon>Phytomyxea</taxon>
        <taxon>Plasmodiophorida</taxon>
        <taxon>Plasmodiophoridae</taxon>
        <taxon>Spongospora</taxon>
    </lineage>
</organism>
<sequence>MSTRSITCRAASFLPIMDTRDCSSPVLLILGSAPGVVSLQKQEYYGHPSNHFWRILENLFDIPAELPYRERCRRVIQRRIVLWDVCHEFNRTGSSDSSIHGITVNAIEQLIARLPSIQTIACNGQQAARLLNRHTRLPADIRVVTLPSSSPAHAIKNAVLAKTELWRNILGCELLDQIV</sequence>
<feature type="domain" description="Uracil-DNA glycosylase-like" evidence="1">
    <location>
        <begin position="19"/>
        <end position="170"/>
    </location>
</feature>
<protein>
    <recommendedName>
        <fullName evidence="1">Uracil-DNA glycosylase-like domain-containing protein</fullName>
    </recommendedName>
</protein>
<accession>A0A0H5RH03</accession>
<dbReference type="SUPFAM" id="SSF52141">
    <property type="entry name" value="Uracil-DNA glycosylase-like"/>
    <property type="match status" value="1"/>
</dbReference>
<dbReference type="AlphaFoldDB" id="A0A0H5RH03"/>
<dbReference type="InterPro" id="IPR005122">
    <property type="entry name" value="Uracil-DNA_glycosylase-like"/>
</dbReference>
<dbReference type="GO" id="GO:0019104">
    <property type="term" value="F:DNA N-glycosylase activity"/>
    <property type="evidence" value="ECO:0007669"/>
    <property type="project" value="UniProtKB-ARBA"/>
</dbReference>
<evidence type="ECO:0000313" key="2">
    <source>
        <dbReference type="EMBL" id="CRZ12817.1"/>
    </source>
</evidence>
<name>A0A0H5RH03_9EUKA</name>
<proteinExistence type="predicted"/>
<dbReference type="CDD" id="cd10032">
    <property type="entry name" value="UDG-F6_HDG"/>
    <property type="match status" value="1"/>
</dbReference>
<dbReference type="SMART" id="SM00987">
    <property type="entry name" value="UreE_C"/>
    <property type="match status" value="1"/>
</dbReference>
<dbReference type="InterPro" id="IPR036895">
    <property type="entry name" value="Uracil-DNA_glycosylase-like_sf"/>
</dbReference>
<dbReference type="Pfam" id="PF03167">
    <property type="entry name" value="UDG"/>
    <property type="match status" value="1"/>
</dbReference>
<dbReference type="Gene3D" id="3.40.470.10">
    <property type="entry name" value="Uracil-DNA glycosylase-like domain"/>
    <property type="match status" value="1"/>
</dbReference>
<dbReference type="InterPro" id="IPR026353">
    <property type="entry name" value="Hypoxan-DNA_Glyclase"/>
</dbReference>
<dbReference type="NCBIfam" id="TIGR04274">
    <property type="entry name" value="hypoxanDNAglyco"/>
    <property type="match status" value="1"/>
</dbReference>
<dbReference type="EMBL" id="HACM01012375">
    <property type="protein sequence ID" value="CRZ12817.1"/>
    <property type="molecule type" value="Transcribed_RNA"/>
</dbReference>
<evidence type="ECO:0000259" key="1">
    <source>
        <dbReference type="SMART" id="SM00986"/>
    </source>
</evidence>
<reference evidence="2" key="1">
    <citation type="submission" date="2015-04" db="EMBL/GenBank/DDBJ databases">
        <title>The genome sequence of the plant pathogenic Rhizarian Plasmodiophora brassicae reveals insights in its biotrophic life cycle and the origin of chitin synthesis.</title>
        <authorList>
            <person name="Schwelm A."/>
            <person name="Fogelqvist J."/>
            <person name="Knaust A."/>
            <person name="Julke S."/>
            <person name="Lilja T."/>
            <person name="Dhandapani V."/>
            <person name="Bonilla-Rosso G."/>
            <person name="Karlsson M."/>
            <person name="Shevchenko A."/>
            <person name="Choi S.R."/>
            <person name="Kim H.G."/>
            <person name="Park J.Y."/>
            <person name="Lim Y.P."/>
            <person name="Ludwig-Muller J."/>
            <person name="Dixelius C."/>
        </authorList>
    </citation>
    <scope>NUCLEOTIDE SEQUENCE</scope>
    <source>
        <tissue evidence="2">Potato root galls</tissue>
    </source>
</reference>
<dbReference type="SMART" id="SM00986">
    <property type="entry name" value="UDG"/>
    <property type="match status" value="1"/>
</dbReference>